<sequence>MDAQDHPTTPPPPPVTTANDSVLRTPDLMFLIFQFQPGLWRDLHPFNATRSCYPDEADLILTPWLAEYSLDRLSRLLESIDEWKPQVLEYAARHGRLDVLAYMTTDFPESYSRSGWAMQEAASHGQVCAMEYLHRVGYCERLVQAAEDAAEHGHLQVLQHLDQTYAFRDWFRDRTLIQAVRNGRLDMLQWFFHVWQPLPNQQRQDQIHEWALASAVRHRHWDMATWLAAGGTINKDVITRVWCGRKKPACLLPFLDPNDVVRFVVRMAPSVYLLERLQTVFRLIPSLAEKGPTQQHVATYCFQLATTNPHVCRWLAPMMVRADVANILWGQFKCRAKAKLKYTTKSQVVDWRLMYHGHDGTPQKERLGGASGDEEDADHSDGWGQPLIPRSLDEVFTPSVALDDADMVQHVLFQGIGSVPLALCLLRGHLPKPFQLYQQGSQDQIDYERALVRWIEWLVENRAGGRVTVMGQLLQRMAKVSPTPKIFPRLYSTWASQVLDKSAVHALLLQEGHAQVIDCMAKSSKSSLDLLHIAIKDNSHQVVERLFNGAVHSMDTDERQRLVLSLLTDAAVAGRLKIAQYLVSKLTQSTDLAQVVALDRALQQAIQTRNLAMVLFLQAHGIKGDNVWTQKALYENGVFKVPHLLLVVHLDDHPSQLDQWIKLPSQYPPKKANARLIRWFGWLVERHGGQATVMGHCLVHLVAQSSTLNTTFRILFAAWRWLMEVDPKKDAQYALEAEMLVQVVRAGRKKVVAWLLRRMPTFEYVEAIKLGLNAAMASGDDRMRAILRRGLASAMRNTGHTTVVG</sequence>
<name>A0A485LEU8_9STRA</name>
<dbReference type="PANTHER" id="PTHR46586:SF3">
    <property type="entry name" value="ANKYRIN REPEAT-CONTAINING PROTEIN"/>
    <property type="match status" value="1"/>
</dbReference>
<feature type="region of interest" description="Disordered" evidence="1">
    <location>
        <begin position="1"/>
        <end position="20"/>
    </location>
</feature>
<keyword evidence="4" id="KW-1185">Reference proteome</keyword>
<reference evidence="2" key="2">
    <citation type="submission" date="2019-06" db="EMBL/GenBank/DDBJ databases">
        <title>Genomics analysis of Aphanomyces spp. identifies a new class of oomycete effector associated with host adaptation.</title>
        <authorList>
            <person name="Gaulin E."/>
        </authorList>
    </citation>
    <scope>NUCLEOTIDE SEQUENCE</scope>
    <source>
        <strain evidence="2">CBS 578.67</strain>
    </source>
</reference>
<reference evidence="3 4" key="1">
    <citation type="submission" date="2019-03" db="EMBL/GenBank/DDBJ databases">
        <authorList>
            <person name="Gaulin E."/>
            <person name="Dumas B."/>
        </authorList>
    </citation>
    <scope>NUCLEOTIDE SEQUENCE [LARGE SCALE GENOMIC DNA]</scope>
    <source>
        <strain evidence="3">CBS 568.67</strain>
    </source>
</reference>
<evidence type="ECO:0000313" key="3">
    <source>
        <dbReference type="EMBL" id="VFT96580.1"/>
    </source>
</evidence>
<dbReference type="EMBL" id="VJMH01006719">
    <property type="protein sequence ID" value="KAF0688512.1"/>
    <property type="molecule type" value="Genomic_DNA"/>
</dbReference>
<proteinExistence type="predicted"/>
<dbReference type="Gene3D" id="1.25.40.20">
    <property type="entry name" value="Ankyrin repeat-containing domain"/>
    <property type="match status" value="2"/>
</dbReference>
<evidence type="ECO:0000313" key="4">
    <source>
        <dbReference type="Proteomes" id="UP000332933"/>
    </source>
</evidence>
<protein>
    <submittedName>
        <fullName evidence="3">Aste57867_19882 protein</fullName>
    </submittedName>
</protein>
<evidence type="ECO:0000313" key="2">
    <source>
        <dbReference type="EMBL" id="KAF0688512.1"/>
    </source>
</evidence>
<dbReference type="InterPro" id="IPR052050">
    <property type="entry name" value="SecEffector_AnkRepeat"/>
</dbReference>
<dbReference type="EMBL" id="CAADRA010006742">
    <property type="protein sequence ID" value="VFT96580.1"/>
    <property type="molecule type" value="Genomic_DNA"/>
</dbReference>
<gene>
    <name evidence="3" type="primary">Aste57867_19882</name>
    <name evidence="2" type="ORF">As57867_019816</name>
    <name evidence="3" type="ORF">ASTE57867_19882</name>
</gene>
<organism evidence="3 4">
    <name type="scientific">Aphanomyces stellatus</name>
    <dbReference type="NCBI Taxonomy" id="120398"/>
    <lineage>
        <taxon>Eukaryota</taxon>
        <taxon>Sar</taxon>
        <taxon>Stramenopiles</taxon>
        <taxon>Oomycota</taxon>
        <taxon>Saprolegniomycetes</taxon>
        <taxon>Saprolegniales</taxon>
        <taxon>Verrucalvaceae</taxon>
        <taxon>Aphanomyces</taxon>
    </lineage>
</organism>
<accession>A0A485LEU8</accession>
<dbReference type="PANTHER" id="PTHR46586">
    <property type="entry name" value="ANKYRIN REPEAT-CONTAINING PROTEIN"/>
    <property type="match status" value="1"/>
</dbReference>
<evidence type="ECO:0000256" key="1">
    <source>
        <dbReference type="SAM" id="MobiDB-lite"/>
    </source>
</evidence>
<feature type="region of interest" description="Disordered" evidence="1">
    <location>
        <begin position="360"/>
        <end position="380"/>
    </location>
</feature>
<dbReference type="SUPFAM" id="SSF48403">
    <property type="entry name" value="Ankyrin repeat"/>
    <property type="match status" value="2"/>
</dbReference>
<dbReference type="Proteomes" id="UP000332933">
    <property type="component" value="Unassembled WGS sequence"/>
</dbReference>
<dbReference type="InterPro" id="IPR036770">
    <property type="entry name" value="Ankyrin_rpt-contain_sf"/>
</dbReference>
<dbReference type="AlphaFoldDB" id="A0A485LEU8"/>